<dbReference type="SUPFAM" id="SSF52540">
    <property type="entry name" value="P-loop containing nucleoside triphosphate hydrolases"/>
    <property type="match status" value="1"/>
</dbReference>
<name>A0ABV9WBS5_9ACTN</name>
<comment type="caution">
    <text evidence="4">The sequence shown here is derived from an EMBL/GenBank/DDBJ whole genome shotgun (WGS) entry which is preliminary data.</text>
</comment>
<dbReference type="CDD" id="cd06170">
    <property type="entry name" value="LuxR_C_like"/>
    <property type="match status" value="1"/>
</dbReference>
<dbReference type="PRINTS" id="PR00038">
    <property type="entry name" value="HTHLUXR"/>
</dbReference>
<gene>
    <name evidence="4" type="ORF">ACFPIJ_44845</name>
</gene>
<dbReference type="PANTHER" id="PTHR16305:SF35">
    <property type="entry name" value="TRANSCRIPTIONAL ACTIVATOR DOMAIN"/>
    <property type="match status" value="1"/>
</dbReference>
<dbReference type="Gene3D" id="3.40.50.300">
    <property type="entry name" value="P-loop containing nucleotide triphosphate hydrolases"/>
    <property type="match status" value="1"/>
</dbReference>
<dbReference type="InterPro" id="IPR027417">
    <property type="entry name" value="P-loop_NTPase"/>
</dbReference>
<dbReference type="RefSeq" id="WP_380125292.1">
    <property type="nucleotide sequence ID" value="NZ_JBHSIU010000066.1"/>
</dbReference>
<accession>A0ABV9WBS5</accession>
<dbReference type="InterPro" id="IPR016032">
    <property type="entry name" value="Sig_transdc_resp-reg_C-effctor"/>
</dbReference>
<evidence type="ECO:0000256" key="1">
    <source>
        <dbReference type="ARBA" id="ARBA00022741"/>
    </source>
</evidence>
<dbReference type="Pfam" id="PF00196">
    <property type="entry name" value="GerE"/>
    <property type="match status" value="1"/>
</dbReference>
<reference evidence="5" key="1">
    <citation type="journal article" date="2019" name="Int. J. Syst. Evol. Microbiol.">
        <title>The Global Catalogue of Microorganisms (GCM) 10K type strain sequencing project: providing services to taxonomists for standard genome sequencing and annotation.</title>
        <authorList>
            <consortium name="The Broad Institute Genomics Platform"/>
            <consortium name="The Broad Institute Genome Sequencing Center for Infectious Disease"/>
            <person name="Wu L."/>
            <person name="Ma J."/>
        </authorList>
    </citation>
    <scope>NUCLEOTIDE SEQUENCE [LARGE SCALE GENOMIC DNA]</scope>
    <source>
        <strain evidence="5">CGMCC 4.7152</strain>
    </source>
</reference>
<protein>
    <submittedName>
        <fullName evidence="4">AAA family ATPase</fullName>
    </submittedName>
</protein>
<dbReference type="EMBL" id="JBHSIU010000066">
    <property type="protein sequence ID" value="MFC5004945.1"/>
    <property type="molecule type" value="Genomic_DNA"/>
</dbReference>
<dbReference type="SUPFAM" id="SSF46894">
    <property type="entry name" value="C-terminal effector domain of the bipartite response regulators"/>
    <property type="match status" value="1"/>
</dbReference>
<dbReference type="Gene3D" id="1.10.10.10">
    <property type="entry name" value="Winged helix-like DNA-binding domain superfamily/Winged helix DNA-binding domain"/>
    <property type="match status" value="1"/>
</dbReference>
<evidence type="ECO:0000313" key="4">
    <source>
        <dbReference type="EMBL" id="MFC5004945.1"/>
    </source>
</evidence>
<evidence type="ECO:0000259" key="3">
    <source>
        <dbReference type="PROSITE" id="PS50043"/>
    </source>
</evidence>
<organism evidence="4 5">
    <name type="scientific">Dactylosporangium cerinum</name>
    <dbReference type="NCBI Taxonomy" id="1434730"/>
    <lineage>
        <taxon>Bacteria</taxon>
        <taxon>Bacillati</taxon>
        <taxon>Actinomycetota</taxon>
        <taxon>Actinomycetes</taxon>
        <taxon>Micromonosporales</taxon>
        <taxon>Micromonosporaceae</taxon>
        <taxon>Dactylosporangium</taxon>
    </lineage>
</organism>
<dbReference type="InterPro" id="IPR000792">
    <property type="entry name" value="Tscrpt_reg_LuxR_C"/>
</dbReference>
<evidence type="ECO:0000313" key="5">
    <source>
        <dbReference type="Proteomes" id="UP001595912"/>
    </source>
</evidence>
<keyword evidence="2" id="KW-0067">ATP-binding</keyword>
<keyword evidence="5" id="KW-1185">Reference proteome</keyword>
<dbReference type="Proteomes" id="UP001595912">
    <property type="component" value="Unassembled WGS sequence"/>
</dbReference>
<dbReference type="PANTHER" id="PTHR16305">
    <property type="entry name" value="TESTICULAR SOLUBLE ADENYLYL CYCLASE"/>
    <property type="match status" value="1"/>
</dbReference>
<evidence type="ECO:0000256" key="2">
    <source>
        <dbReference type="ARBA" id="ARBA00022840"/>
    </source>
</evidence>
<dbReference type="SMART" id="SM00421">
    <property type="entry name" value="HTH_LUXR"/>
    <property type="match status" value="1"/>
</dbReference>
<dbReference type="InterPro" id="IPR041664">
    <property type="entry name" value="AAA_16"/>
</dbReference>
<keyword evidence="1" id="KW-0547">Nucleotide-binding</keyword>
<dbReference type="Pfam" id="PF13191">
    <property type="entry name" value="AAA_16"/>
    <property type="match status" value="1"/>
</dbReference>
<proteinExistence type="predicted"/>
<dbReference type="PROSITE" id="PS50043">
    <property type="entry name" value="HTH_LUXR_2"/>
    <property type="match status" value="1"/>
</dbReference>
<sequence length="922" mass="96259">MTPPRTHPGPLLGRDVEQRQVAELLAAARDGRGAALLITGDAGIGKTALLEAATAARAGFRVLRVHGYEAESTMPFAAVHRLMIALRGHVGSLPPRQQRALRVATGAEDGPPPDRFLVGLGVLGLLAAAGAAAPVVCAVDDAHLLDAESVDALALVARRLEAEPVVVAFAARDEPGLAGRLDGVPVLRLSGLPAEAAARLLASALGGPIDPVAAARIAAATGGNPLALVDLATDLSVRELTETSVFDEPVPVGRRLEAFYLRQVRRAPSDLQRWLLLAAVDSTGNLALVRAAAARLGLAGVAGDEPDLAGLVEIEPALRFRHPLMRSATYAGAAGPDRRRTHQALSAAADGSGLVEIAAWHAAKAVIGVDAGVADRLEAVANRAGQRGGFRSRASLLTQAAGLTPPGPVKDGRLVMAAEAALAAGAAGLAEQLMGEVTDAALDPAARGRLITVRVNHAFFTADPAVLRSPAEMLAAADAFHGRDPAAEQHALIKAFGHTVTVDRLGSSVPLAELGRRMTAGAALDDGVAATILRALGAYVLRPYREAVPAMRAALGSIDRLGPAELLRFGPVGVAVAAALWDETAMRRCLERTEAAARDLGSVYLLDAILWLRSLAALRTETPRVAQRHADQARALRRAMGYETASSLNVALLAWSGHPRRQVEAIIDRARETGFGAVFASGDGGLAVQDLAAGQYGAAYARLKPLVDEPFLQATPLDYPDFVEAAARAGHLAEAEACTAGLEAIAAAAGSAWARGAAHRCRALVSSDDHAEAHYTAAIAAYAPTFLAIDLGRANLLYGEWLRRMRRRRDAREPLRRALEIFDDGDAPAFAQRARNELEAGGEPPGAPAPPGHGLTPQELAVARLAATGSTNAEVGAALFISANTVDYHLRKVFQKLAITSRRQLAHHFGDPARGATHDRGR</sequence>
<dbReference type="InterPro" id="IPR036388">
    <property type="entry name" value="WH-like_DNA-bd_sf"/>
</dbReference>
<feature type="domain" description="HTH luxR-type" evidence="3">
    <location>
        <begin position="848"/>
        <end position="913"/>
    </location>
</feature>